<protein>
    <recommendedName>
        <fullName evidence="2">Antitoxin</fullName>
    </recommendedName>
</protein>
<proteinExistence type="inferred from homology"/>
<comment type="similarity">
    <text evidence="1 2">Belongs to the phD/YefM antitoxin family.</text>
</comment>
<comment type="function">
    <text evidence="2">Antitoxin component of a type II toxin-antitoxin (TA) system.</text>
</comment>
<dbReference type="InterPro" id="IPR051405">
    <property type="entry name" value="phD/YefM_antitoxin"/>
</dbReference>
<sequence length="87" mass="9637">MDSINSTDAKKSFSDVVLKVQQAPVWITRHDKPVAVVMSAKEFQEIQALREKVLQLELNKGLDSLKAGRVIDGQEAINSLMQTIDNG</sequence>
<dbReference type="SUPFAM" id="SSF143120">
    <property type="entry name" value="YefM-like"/>
    <property type="match status" value="1"/>
</dbReference>
<evidence type="ECO:0000256" key="2">
    <source>
        <dbReference type="RuleBase" id="RU362080"/>
    </source>
</evidence>
<evidence type="ECO:0000313" key="3">
    <source>
        <dbReference type="EMBL" id="MCF2947584.1"/>
    </source>
</evidence>
<gene>
    <name evidence="3" type="ORF">L0668_05650</name>
</gene>
<dbReference type="PANTHER" id="PTHR33713:SF6">
    <property type="entry name" value="ANTITOXIN YEFM"/>
    <property type="match status" value="1"/>
</dbReference>
<name>A0ABS9D4J7_9ALTE</name>
<dbReference type="Pfam" id="PF02604">
    <property type="entry name" value="PhdYeFM_antitox"/>
    <property type="match status" value="1"/>
</dbReference>
<dbReference type="Proteomes" id="UP001521137">
    <property type="component" value="Unassembled WGS sequence"/>
</dbReference>
<dbReference type="InterPro" id="IPR036165">
    <property type="entry name" value="YefM-like_sf"/>
</dbReference>
<dbReference type="NCBIfam" id="TIGR01552">
    <property type="entry name" value="phd_fam"/>
    <property type="match status" value="1"/>
</dbReference>
<dbReference type="RefSeq" id="WP_235311105.1">
    <property type="nucleotide sequence ID" value="NZ_JAKGAS010000002.1"/>
</dbReference>
<organism evidence="3 4">
    <name type="scientific">Paraglaciecola algarum</name>
    <dbReference type="NCBI Taxonomy" id="3050085"/>
    <lineage>
        <taxon>Bacteria</taxon>
        <taxon>Pseudomonadati</taxon>
        <taxon>Pseudomonadota</taxon>
        <taxon>Gammaproteobacteria</taxon>
        <taxon>Alteromonadales</taxon>
        <taxon>Alteromonadaceae</taxon>
        <taxon>Paraglaciecola</taxon>
    </lineage>
</organism>
<evidence type="ECO:0000313" key="4">
    <source>
        <dbReference type="Proteomes" id="UP001521137"/>
    </source>
</evidence>
<reference evidence="3 4" key="1">
    <citation type="submission" date="2022-01" db="EMBL/GenBank/DDBJ databases">
        <title>Paraglaciecola sp. G1-23.</title>
        <authorList>
            <person name="Jin M.S."/>
            <person name="Han D.M."/>
            <person name="Kim H.M."/>
            <person name="Jeon C.O."/>
        </authorList>
    </citation>
    <scope>NUCLEOTIDE SEQUENCE [LARGE SCALE GENOMIC DNA]</scope>
    <source>
        <strain evidence="3 4">G1-23</strain>
    </source>
</reference>
<keyword evidence="4" id="KW-1185">Reference proteome</keyword>
<dbReference type="InterPro" id="IPR006442">
    <property type="entry name" value="Antitoxin_Phd/YefM"/>
</dbReference>
<evidence type="ECO:0000256" key="1">
    <source>
        <dbReference type="ARBA" id="ARBA00009981"/>
    </source>
</evidence>
<accession>A0ABS9D4J7</accession>
<comment type="caution">
    <text evidence="3">The sequence shown here is derived from an EMBL/GenBank/DDBJ whole genome shotgun (WGS) entry which is preliminary data.</text>
</comment>
<dbReference type="PANTHER" id="PTHR33713">
    <property type="entry name" value="ANTITOXIN YAFN-RELATED"/>
    <property type="match status" value="1"/>
</dbReference>
<dbReference type="Gene3D" id="3.40.1620.10">
    <property type="entry name" value="YefM-like domain"/>
    <property type="match status" value="1"/>
</dbReference>
<dbReference type="EMBL" id="JAKGAS010000002">
    <property type="protein sequence ID" value="MCF2947584.1"/>
    <property type="molecule type" value="Genomic_DNA"/>
</dbReference>